<protein>
    <submittedName>
        <fullName evidence="1">Uncharacterized protein</fullName>
    </submittedName>
</protein>
<accession>A0AAW1N8I6</accession>
<comment type="caution">
    <text evidence="1">The sequence shown here is derived from an EMBL/GenBank/DDBJ whole genome shotgun (WGS) entry which is preliminary data.</text>
</comment>
<name>A0AAW1N8I6_SAPOF</name>
<proteinExistence type="predicted"/>
<dbReference type="EMBL" id="JBDFQZ010000001">
    <property type="protein sequence ID" value="KAK9755541.1"/>
    <property type="molecule type" value="Genomic_DNA"/>
</dbReference>
<reference evidence="1" key="1">
    <citation type="submission" date="2024-03" db="EMBL/GenBank/DDBJ databases">
        <title>WGS assembly of Saponaria officinalis var. Norfolk2.</title>
        <authorList>
            <person name="Jenkins J."/>
            <person name="Shu S."/>
            <person name="Grimwood J."/>
            <person name="Barry K."/>
            <person name="Goodstein D."/>
            <person name="Schmutz J."/>
            <person name="Leebens-Mack J."/>
            <person name="Osbourn A."/>
        </authorList>
    </citation>
    <scope>NUCLEOTIDE SEQUENCE [LARGE SCALE GENOMIC DNA]</scope>
    <source>
        <strain evidence="1">JIC</strain>
    </source>
</reference>
<gene>
    <name evidence="1" type="ORF">RND81_01G032900</name>
</gene>
<organism evidence="1 2">
    <name type="scientific">Saponaria officinalis</name>
    <name type="common">Common soapwort</name>
    <name type="synonym">Lychnis saponaria</name>
    <dbReference type="NCBI Taxonomy" id="3572"/>
    <lineage>
        <taxon>Eukaryota</taxon>
        <taxon>Viridiplantae</taxon>
        <taxon>Streptophyta</taxon>
        <taxon>Embryophyta</taxon>
        <taxon>Tracheophyta</taxon>
        <taxon>Spermatophyta</taxon>
        <taxon>Magnoliopsida</taxon>
        <taxon>eudicotyledons</taxon>
        <taxon>Gunneridae</taxon>
        <taxon>Pentapetalae</taxon>
        <taxon>Caryophyllales</taxon>
        <taxon>Caryophyllaceae</taxon>
        <taxon>Caryophylleae</taxon>
        <taxon>Saponaria</taxon>
    </lineage>
</organism>
<sequence length="76" mass="8718">MSYASTELLWLEALLRGLQIRVLLPISLHCDNKTAQSIAQNLVFLERTKHLNVDCHFVRDKLMEGFGVPKHVPSQF</sequence>
<keyword evidence="2" id="KW-1185">Reference proteome</keyword>
<dbReference type="Proteomes" id="UP001443914">
    <property type="component" value="Unassembled WGS sequence"/>
</dbReference>
<evidence type="ECO:0000313" key="2">
    <source>
        <dbReference type="Proteomes" id="UP001443914"/>
    </source>
</evidence>
<dbReference type="AlphaFoldDB" id="A0AAW1N8I6"/>
<dbReference type="CDD" id="cd09272">
    <property type="entry name" value="RNase_HI_RT_Ty1"/>
    <property type="match status" value="1"/>
</dbReference>
<evidence type="ECO:0000313" key="1">
    <source>
        <dbReference type="EMBL" id="KAK9755541.1"/>
    </source>
</evidence>